<gene>
    <name evidence="1" type="ORF">PXEA_LOCUS29095</name>
</gene>
<protein>
    <submittedName>
        <fullName evidence="1">Uncharacterized protein</fullName>
    </submittedName>
</protein>
<dbReference type="AlphaFoldDB" id="A0A3S5B3W0"/>
<proteinExistence type="predicted"/>
<evidence type="ECO:0000313" key="2">
    <source>
        <dbReference type="Proteomes" id="UP000784294"/>
    </source>
</evidence>
<accession>A0A3S5B3W0</accession>
<reference evidence="1" key="1">
    <citation type="submission" date="2018-11" db="EMBL/GenBank/DDBJ databases">
        <authorList>
            <consortium name="Pathogen Informatics"/>
        </authorList>
    </citation>
    <scope>NUCLEOTIDE SEQUENCE</scope>
</reference>
<name>A0A3S5B3W0_9PLAT</name>
<dbReference type="Proteomes" id="UP000784294">
    <property type="component" value="Unassembled WGS sequence"/>
</dbReference>
<keyword evidence="2" id="KW-1185">Reference proteome</keyword>
<sequence length="77" mass="9015">MRDVTRNSLRPASRMRFLLRARGQARLTLVFDSRQMPRCRKQTTTASNRRSERRHSTIGLTPWRLVVTVDAISSVCW</sequence>
<comment type="caution">
    <text evidence="1">The sequence shown here is derived from an EMBL/GenBank/DDBJ whole genome shotgun (WGS) entry which is preliminary data.</text>
</comment>
<organism evidence="1 2">
    <name type="scientific">Protopolystoma xenopodis</name>
    <dbReference type="NCBI Taxonomy" id="117903"/>
    <lineage>
        <taxon>Eukaryota</taxon>
        <taxon>Metazoa</taxon>
        <taxon>Spiralia</taxon>
        <taxon>Lophotrochozoa</taxon>
        <taxon>Platyhelminthes</taxon>
        <taxon>Monogenea</taxon>
        <taxon>Polyopisthocotylea</taxon>
        <taxon>Polystomatidea</taxon>
        <taxon>Polystomatidae</taxon>
        <taxon>Protopolystoma</taxon>
    </lineage>
</organism>
<evidence type="ECO:0000313" key="1">
    <source>
        <dbReference type="EMBL" id="VEL35655.1"/>
    </source>
</evidence>
<dbReference type="EMBL" id="CAAALY010250347">
    <property type="protein sequence ID" value="VEL35655.1"/>
    <property type="molecule type" value="Genomic_DNA"/>
</dbReference>